<name>A0ABW3PQF4_9LACO</name>
<dbReference type="Pfam" id="PF05857">
    <property type="entry name" value="TraX"/>
    <property type="match status" value="1"/>
</dbReference>
<accession>A0ABW3PQF4</accession>
<feature type="transmembrane region" description="Helical" evidence="1">
    <location>
        <begin position="193"/>
        <end position="214"/>
    </location>
</feature>
<evidence type="ECO:0000256" key="1">
    <source>
        <dbReference type="SAM" id="Phobius"/>
    </source>
</evidence>
<dbReference type="RefSeq" id="WP_225419017.1">
    <property type="nucleotide sequence ID" value="NZ_JBHTLH010000037.1"/>
</dbReference>
<feature type="transmembrane region" description="Helical" evidence="1">
    <location>
        <begin position="157"/>
        <end position="181"/>
    </location>
</feature>
<keyword evidence="1" id="KW-1133">Transmembrane helix</keyword>
<keyword evidence="1" id="KW-0472">Membrane</keyword>
<dbReference type="InterPro" id="IPR008875">
    <property type="entry name" value="TraX"/>
</dbReference>
<evidence type="ECO:0000313" key="2">
    <source>
        <dbReference type="EMBL" id="MFD1125731.1"/>
    </source>
</evidence>
<gene>
    <name evidence="2" type="ORF">ACFQ22_10260</name>
</gene>
<protein>
    <submittedName>
        <fullName evidence="2">TraX family protein</fullName>
    </submittedName>
</protein>
<proteinExistence type="predicted"/>
<dbReference type="Proteomes" id="UP001597156">
    <property type="component" value="Unassembled WGS sequence"/>
</dbReference>
<organism evidence="2 3">
    <name type="scientific">Lentilactobacillus raoultii</name>
    <dbReference type="NCBI Taxonomy" id="1987503"/>
    <lineage>
        <taxon>Bacteria</taxon>
        <taxon>Bacillati</taxon>
        <taxon>Bacillota</taxon>
        <taxon>Bacilli</taxon>
        <taxon>Lactobacillales</taxon>
        <taxon>Lactobacillaceae</taxon>
        <taxon>Lentilactobacillus</taxon>
    </lineage>
</organism>
<sequence>METIKRRGLTNFDIKILGITLMFIDHFHEMFAGAGVPTRVDLFGRPVATLFMFLSVEGFTHTHDQKRYLLRLLIGFWVMAIGNMVIGRLFSVGNLGLMNNIFADLFVGVLTMYGIQTVAEGKKQHRPGKLLMGILIVAIPLLLSVVAILLTQPGMPHYASAVVLLLPTPFIAENSIFLYLGPVLYLLRHHRNWQMVAIAGFALLTTGFHFTGLFTQNTQWLEILAIIPLSLYNGQLGKSMKGFFYAFYPLHIWGLYILAALLGIKS</sequence>
<reference evidence="3" key="1">
    <citation type="journal article" date="2019" name="Int. J. Syst. Evol. Microbiol.">
        <title>The Global Catalogue of Microorganisms (GCM) 10K type strain sequencing project: providing services to taxonomists for standard genome sequencing and annotation.</title>
        <authorList>
            <consortium name="The Broad Institute Genomics Platform"/>
            <consortium name="The Broad Institute Genome Sequencing Center for Infectious Disease"/>
            <person name="Wu L."/>
            <person name="Ma J."/>
        </authorList>
    </citation>
    <scope>NUCLEOTIDE SEQUENCE [LARGE SCALE GENOMIC DNA]</scope>
    <source>
        <strain evidence="3">CCUG 71848</strain>
    </source>
</reference>
<feature type="transmembrane region" description="Helical" evidence="1">
    <location>
        <begin position="72"/>
        <end position="91"/>
    </location>
</feature>
<keyword evidence="3" id="KW-1185">Reference proteome</keyword>
<keyword evidence="1" id="KW-0812">Transmembrane</keyword>
<dbReference type="EMBL" id="JBHTLH010000037">
    <property type="protein sequence ID" value="MFD1125731.1"/>
    <property type="molecule type" value="Genomic_DNA"/>
</dbReference>
<feature type="transmembrane region" description="Helical" evidence="1">
    <location>
        <begin position="130"/>
        <end position="151"/>
    </location>
</feature>
<evidence type="ECO:0000313" key="3">
    <source>
        <dbReference type="Proteomes" id="UP001597156"/>
    </source>
</evidence>
<feature type="transmembrane region" description="Helical" evidence="1">
    <location>
        <begin position="97"/>
        <end position="118"/>
    </location>
</feature>
<comment type="caution">
    <text evidence="2">The sequence shown here is derived from an EMBL/GenBank/DDBJ whole genome shotgun (WGS) entry which is preliminary data.</text>
</comment>
<feature type="transmembrane region" description="Helical" evidence="1">
    <location>
        <begin position="243"/>
        <end position="264"/>
    </location>
</feature>